<dbReference type="Pfam" id="PF01075">
    <property type="entry name" value="Glyco_transf_9"/>
    <property type="match status" value="1"/>
</dbReference>
<sequence>MAFETKLDCRHYLGDRPCRFHCRGACEHYEPMGFRVLVIKTAAIGDVVRTTGILPAIHRQWTPAHVTWISEPGGARILQNHPLIDQLLTFEAAGILTATQQHFDLVLSLDKEPGPAALCNRVPGGEKRGIGLSPWGTVTPLNKECEPYFQLGLDDDLKFHDNTKSYPQLIHEAVGLPYAGQPYRLYCDERTEAAIHAMFEPWRQPGKVVVGVNTGSGRVFANKTFSPEKWVTVCERLLDLGHTVVLLGGSDEINDNQWIGDRLGGRAHLAGNGHGEQEFVAIVSQCDAIVTGDTLALHVAVARDVPLVALFGPTCEQEIDLYDLGEKIISTHECVPCYHRVCEKDPNCMDVISVDQVVEAVGRVLTIQPKRAVAR</sequence>
<accession>A0A0F9UCP5</accession>
<dbReference type="PANTHER" id="PTHR30160">
    <property type="entry name" value="TETRAACYLDISACCHARIDE 4'-KINASE-RELATED"/>
    <property type="match status" value="1"/>
</dbReference>
<protein>
    <recommendedName>
        <fullName evidence="4">Glycosyltransferase family 9 protein</fullName>
    </recommendedName>
</protein>
<dbReference type="AlphaFoldDB" id="A0A0F9UCP5"/>
<dbReference type="EMBL" id="LAZR01000119">
    <property type="protein sequence ID" value="KKN89424.1"/>
    <property type="molecule type" value="Genomic_DNA"/>
</dbReference>
<gene>
    <name evidence="3" type="ORF">LCGC14_0239310</name>
</gene>
<evidence type="ECO:0000313" key="3">
    <source>
        <dbReference type="EMBL" id="KKN89424.1"/>
    </source>
</evidence>
<dbReference type="InterPro" id="IPR051199">
    <property type="entry name" value="LPS_LOS_Heptosyltrfase"/>
</dbReference>
<dbReference type="PANTHER" id="PTHR30160:SF1">
    <property type="entry name" value="LIPOPOLYSACCHARIDE 1,2-N-ACETYLGLUCOSAMINETRANSFERASE-RELATED"/>
    <property type="match status" value="1"/>
</dbReference>
<evidence type="ECO:0000256" key="2">
    <source>
        <dbReference type="ARBA" id="ARBA00022679"/>
    </source>
</evidence>
<dbReference type="InterPro" id="IPR002201">
    <property type="entry name" value="Glyco_trans_9"/>
</dbReference>
<dbReference type="GO" id="GO:0008713">
    <property type="term" value="F:ADP-heptose-lipopolysaccharide heptosyltransferase activity"/>
    <property type="evidence" value="ECO:0007669"/>
    <property type="project" value="TreeGrafter"/>
</dbReference>
<reference evidence="3" key="1">
    <citation type="journal article" date="2015" name="Nature">
        <title>Complex archaea that bridge the gap between prokaryotes and eukaryotes.</title>
        <authorList>
            <person name="Spang A."/>
            <person name="Saw J.H."/>
            <person name="Jorgensen S.L."/>
            <person name="Zaremba-Niedzwiedzka K."/>
            <person name="Martijn J."/>
            <person name="Lind A.E."/>
            <person name="van Eijk R."/>
            <person name="Schleper C."/>
            <person name="Guy L."/>
            <person name="Ettema T.J."/>
        </authorList>
    </citation>
    <scope>NUCLEOTIDE SEQUENCE</scope>
</reference>
<proteinExistence type="predicted"/>
<dbReference type="CDD" id="cd03789">
    <property type="entry name" value="GT9_LPS_heptosyltransferase"/>
    <property type="match status" value="1"/>
</dbReference>
<organism evidence="3">
    <name type="scientific">marine sediment metagenome</name>
    <dbReference type="NCBI Taxonomy" id="412755"/>
    <lineage>
        <taxon>unclassified sequences</taxon>
        <taxon>metagenomes</taxon>
        <taxon>ecological metagenomes</taxon>
    </lineage>
</organism>
<dbReference type="GO" id="GO:0009244">
    <property type="term" value="P:lipopolysaccharide core region biosynthetic process"/>
    <property type="evidence" value="ECO:0007669"/>
    <property type="project" value="TreeGrafter"/>
</dbReference>
<keyword evidence="1" id="KW-0328">Glycosyltransferase</keyword>
<name>A0A0F9UCP5_9ZZZZ</name>
<evidence type="ECO:0000256" key="1">
    <source>
        <dbReference type="ARBA" id="ARBA00022676"/>
    </source>
</evidence>
<dbReference type="GO" id="GO:0005829">
    <property type="term" value="C:cytosol"/>
    <property type="evidence" value="ECO:0007669"/>
    <property type="project" value="TreeGrafter"/>
</dbReference>
<dbReference type="Gene3D" id="3.40.50.2000">
    <property type="entry name" value="Glycogen Phosphorylase B"/>
    <property type="match status" value="2"/>
</dbReference>
<dbReference type="SUPFAM" id="SSF53756">
    <property type="entry name" value="UDP-Glycosyltransferase/glycogen phosphorylase"/>
    <property type="match status" value="1"/>
</dbReference>
<comment type="caution">
    <text evidence="3">The sequence shown here is derived from an EMBL/GenBank/DDBJ whole genome shotgun (WGS) entry which is preliminary data.</text>
</comment>
<keyword evidence="2" id="KW-0808">Transferase</keyword>
<evidence type="ECO:0008006" key="4">
    <source>
        <dbReference type="Google" id="ProtNLM"/>
    </source>
</evidence>